<evidence type="ECO:0000313" key="1">
    <source>
        <dbReference type="EMBL" id="MBW83654.1"/>
    </source>
</evidence>
<dbReference type="EMBL" id="GGEC01003171">
    <property type="protein sequence ID" value="MBW83654.1"/>
    <property type="molecule type" value="Transcribed_RNA"/>
</dbReference>
<organism evidence="1">
    <name type="scientific">Rhizophora mucronata</name>
    <name type="common">Asiatic mangrove</name>
    <dbReference type="NCBI Taxonomy" id="61149"/>
    <lineage>
        <taxon>Eukaryota</taxon>
        <taxon>Viridiplantae</taxon>
        <taxon>Streptophyta</taxon>
        <taxon>Embryophyta</taxon>
        <taxon>Tracheophyta</taxon>
        <taxon>Spermatophyta</taxon>
        <taxon>Magnoliopsida</taxon>
        <taxon>eudicotyledons</taxon>
        <taxon>Gunneridae</taxon>
        <taxon>Pentapetalae</taxon>
        <taxon>rosids</taxon>
        <taxon>fabids</taxon>
        <taxon>Malpighiales</taxon>
        <taxon>Rhizophoraceae</taxon>
        <taxon>Rhizophora</taxon>
    </lineage>
</organism>
<dbReference type="AlphaFoldDB" id="A0A2P2IR05"/>
<accession>A0A2P2IR05</accession>
<proteinExistence type="predicted"/>
<name>A0A2P2IR05_RHIMU</name>
<protein>
    <submittedName>
        <fullName evidence="1">Uncharacterized protein</fullName>
    </submittedName>
</protein>
<reference evidence="1" key="1">
    <citation type="submission" date="2018-02" db="EMBL/GenBank/DDBJ databases">
        <title>Rhizophora mucronata_Transcriptome.</title>
        <authorList>
            <person name="Meera S.P."/>
            <person name="Sreeshan A."/>
            <person name="Augustine A."/>
        </authorList>
    </citation>
    <scope>NUCLEOTIDE SEQUENCE</scope>
    <source>
        <tissue evidence="1">Leaf</tissue>
    </source>
</reference>
<sequence length="48" mass="5221">MVTEDEQVSSRISSSGLIKPTAKHLLENPQAIGVIIRNQNLQTGTETD</sequence>